<dbReference type="EMBL" id="JAVIJF010000010">
    <property type="protein sequence ID" value="MDX8525903.1"/>
    <property type="molecule type" value="Genomic_DNA"/>
</dbReference>
<dbReference type="Pfam" id="PF01575">
    <property type="entry name" value="MaoC_dehydratas"/>
    <property type="match status" value="1"/>
</dbReference>
<dbReference type="PANTHER" id="PTHR43841">
    <property type="entry name" value="3-HYDROXYACYL-THIOESTER DEHYDRATASE HTDX-RELATED"/>
    <property type="match status" value="1"/>
</dbReference>
<reference evidence="2 3" key="1">
    <citation type="submission" date="2023-08" db="EMBL/GenBank/DDBJ databases">
        <title>Implementing the SeqCode for naming new Mesorhizobium species isolated from Vachellia karroo root nodules.</title>
        <authorList>
            <person name="Van Lill M."/>
        </authorList>
    </citation>
    <scope>NUCLEOTIDE SEQUENCE [LARGE SCALE GENOMIC DNA]</scope>
    <source>
        <strain evidence="2 3">MSK 1335</strain>
    </source>
</reference>
<dbReference type="SUPFAM" id="SSF54637">
    <property type="entry name" value="Thioesterase/thiol ester dehydrase-isomerase"/>
    <property type="match status" value="1"/>
</dbReference>
<dbReference type="PANTHER" id="PTHR43841:SF3">
    <property type="entry name" value="(3R)-HYDROXYACYL-ACP DEHYDRATASE SUBUNIT HADB"/>
    <property type="match status" value="1"/>
</dbReference>
<feature type="domain" description="MaoC-like" evidence="1">
    <location>
        <begin position="7"/>
        <end position="88"/>
    </location>
</feature>
<evidence type="ECO:0000313" key="2">
    <source>
        <dbReference type="EMBL" id="MDX8525903.1"/>
    </source>
</evidence>
<dbReference type="Proteomes" id="UP001276840">
    <property type="component" value="Unassembled WGS sequence"/>
</dbReference>
<gene>
    <name evidence="2" type="ORF">RFM68_15435</name>
</gene>
<dbReference type="InterPro" id="IPR002539">
    <property type="entry name" value="MaoC-like_dom"/>
</dbReference>
<dbReference type="Gene3D" id="3.10.129.10">
    <property type="entry name" value="Hotdog Thioesterase"/>
    <property type="match status" value="1"/>
</dbReference>
<organism evidence="2 3">
    <name type="scientific">Mesorhizobium montanum</name>
    <dbReference type="NCBI Taxonomy" id="3072323"/>
    <lineage>
        <taxon>Bacteria</taxon>
        <taxon>Pseudomonadati</taxon>
        <taxon>Pseudomonadota</taxon>
        <taxon>Alphaproteobacteria</taxon>
        <taxon>Hyphomicrobiales</taxon>
        <taxon>Phyllobacteriaceae</taxon>
        <taxon>Mesorhizobium</taxon>
    </lineage>
</organism>
<dbReference type="InterPro" id="IPR029069">
    <property type="entry name" value="HotDog_dom_sf"/>
</dbReference>
<accession>A0ABU4ZKI5</accession>
<evidence type="ECO:0000313" key="3">
    <source>
        <dbReference type="Proteomes" id="UP001276840"/>
    </source>
</evidence>
<evidence type="ECO:0000259" key="1">
    <source>
        <dbReference type="Pfam" id="PF01575"/>
    </source>
</evidence>
<sequence length="260" mass="29150">MELPQFTAADVRRWAAFSGDWNPIHFDRRAANAVGAEEPFAHGMFVMLPLKQSTTNLIKDRPRLAEWIQLDYRFRLPTPLGRRLEFVWAGQASNSRRAELKGIDNGVEYILASMTEADRIPTAPAELCVHTMTCPISPDDWAFPYDAGWIAAEAIAFRQAMKFYLPGGMIGDVSSAFDEYISAGVGKPLLMHARHTSYISNEVLDKDIMFFDMMEIKHCLRRTRSDASGSQFSLDITISHDGRELLKSTLGLFVRQSGGG</sequence>
<name>A0ABU4ZKI5_9HYPH</name>
<protein>
    <submittedName>
        <fullName evidence="2">MaoC/PaaZ C-terminal domain-containing protein</fullName>
    </submittedName>
</protein>
<proteinExistence type="predicted"/>
<dbReference type="RefSeq" id="WP_320233841.1">
    <property type="nucleotide sequence ID" value="NZ_JAVIJF010000010.1"/>
</dbReference>
<comment type="caution">
    <text evidence="2">The sequence shown here is derived from an EMBL/GenBank/DDBJ whole genome shotgun (WGS) entry which is preliminary data.</text>
</comment>
<keyword evidence="3" id="KW-1185">Reference proteome</keyword>